<dbReference type="AlphaFoldDB" id="A0A0R2MT26"/>
<dbReference type="PATRIC" id="fig|1293598.4.peg.765"/>
<dbReference type="CDD" id="cd06529">
    <property type="entry name" value="S24_LexA-like"/>
    <property type="match status" value="1"/>
</dbReference>
<dbReference type="PANTHER" id="PTHR40661:SF1">
    <property type="entry name" value="HTH CRO_C1-TYPE DOMAIN-CONTAINING PROTEIN"/>
    <property type="match status" value="1"/>
</dbReference>
<feature type="domain" description="HTH cro/C1-type" evidence="4">
    <location>
        <begin position="18"/>
        <end position="72"/>
    </location>
</feature>
<dbReference type="Proteomes" id="UP000050969">
    <property type="component" value="Unassembled WGS sequence"/>
</dbReference>
<sequence length="261" mass="29702">MLYLPYNLRRCHVFAQNLKYLRIKHGFDQQQFASKIHRSVSTISEWESGKYTPKAGILADIAHIFNVRLDDMMNIDLSKVSDAAPSTKLVELTTSEESHIHTIRQLTPDRQTKVYKFATSQLDEQNEPDEEDADDDNVIDIITGRATAAGSPINGDDQDGLATMERVSVTDIPHGTDEIVTVDGDSMEPYYPKYSQIFVHWQDTIEDGELAVVHVCDEGVTFKQIYLDDDEKKIILHSLNDKYDDREFEADEIHIIGKVLN</sequence>
<dbReference type="EMBL" id="JQCE01000032">
    <property type="protein sequence ID" value="KRO16728.1"/>
    <property type="molecule type" value="Genomic_DNA"/>
</dbReference>
<dbReference type="InterPro" id="IPR010982">
    <property type="entry name" value="Lambda_DNA-bd_dom_sf"/>
</dbReference>
<keyword evidence="6" id="KW-1185">Reference proteome</keyword>
<evidence type="ECO:0000256" key="1">
    <source>
        <dbReference type="ARBA" id="ARBA00023015"/>
    </source>
</evidence>
<keyword evidence="1" id="KW-0805">Transcription regulation</keyword>
<protein>
    <submittedName>
        <fullName evidence="5">Xre family DNA-binding protein</fullName>
    </submittedName>
</protein>
<dbReference type="Gene3D" id="1.10.260.40">
    <property type="entry name" value="lambda repressor-like DNA-binding domains"/>
    <property type="match status" value="1"/>
</dbReference>
<evidence type="ECO:0000259" key="4">
    <source>
        <dbReference type="PROSITE" id="PS50943"/>
    </source>
</evidence>
<evidence type="ECO:0000256" key="3">
    <source>
        <dbReference type="ARBA" id="ARBA00023163"/>
    </source>
</evidence>
<dbReference type="SUPFAM" id="SSF47413">
    <property type="entry name" value="lambda repressor-like DNA-binding domains"/>
    <property type="match status" value="1"/>
</dbReference>
<dbReference type="PANTHER" id="PTHR40661">
    <property type="match status" value="1"/>
</dbReference>
<keyword evidence="3" id="KW-0804">Transcription</keyword>
<dbReference type="Gene3D" id="2.10.109.10">
    <property type="entry name" value="Umud Fragment, subunit A"/>
    <property type="match status" value="1"/>
</dbReference>
<dbReference type="CDD" id="cd00093">
    <property type="entry name" value="HTH_XRE"/>
    <property type="match status" value="1"/>
</dbReference>
<proteinExistence type="predicted"/>
<dbReference type="Pfam" id="PF01381">
    <property type="entry name" value="HTH_3"/>
    <property type="match status" value="1"/>
</dbReference>
<dbReference type="STRING" id="1293598.IV56_GL000716"/>
<comment type="caution">
    <text evidence="5">The sequence shown here is derived from an EMBL/GenBank/DDBJ whole genome shotgun (WGS) entry which is preliminary data.</text>
</comment>
<dbReference type="SMART" id="SM00530">
    <property type="entry name" value="HTH_XRE"/>
    <property type="match status" value="1"/>
</dbReference>
<dbReference type="SUPFAM" id="SSF51306">
    <property type="entry name" value="LexA/Signal peptidase"/>
    <property type="match status" value="1"/>
</dbReference>
<dbReference type="PROSITE" id="PS50943">
    <property type="entry name" value="HTH_CROC1"/>
    <property type="match status" value="1"/>
</dbReference>
<evidence type="ECO:0000256" key="2">
    <source>
        <dbReference type="ARBA" id="ARBA00023125"/>
    </source>
</evidence>
<dbReference type="InterPro" id="IPR039418">
    <property type="entry name" value="LexA-like"/>
</dbReference>
<evidence type="ECO:0000313" key="5">
    <source>
        <dbReference type="EMBL" id="KRO16728.1"/>
    </source>
</evidence>
<dbReference type="InterPro" id="IPR015927">
    <property type="entry name" value="Peptidase_S24_S26A/B/C"/>
</dbReference>
<organism evidence="5 6">
    <name type="scientific">Lacticaseibacillus saniviri JCM 17471 = DSM 24301</name>
    <dbReference type="NCBI Taxonomy" id="1293598"/>
    <lineage>
        <taxon>Bacteria</taxon>
        <taxon>Bacillati</taxon>
        <taxon>Bacillota</taxon>
        <taxon>Bacilli</taxon>
        <taxon>Lactobacillales</taxon>
        <taxon>Lactobacillaceae</taxon>
        <taxon>Lacticaseibacillus</taxon>
    </lineage>
</organism>
<reference evidence="5 6" key="1">
    <citation type="journal article" date="2015" name="Genome Announc.">
        <title>Expanding the biotechnology potential of lactobacilli through comparative genomics of 213 strains and associated genera.</title>
        <authorList>
            <person name="Sun Z."/>
            <person name="Harris H.M."/>
            <person name="McCann A."/>
            <person name="Guo C."/>
            <person name="Argimon S."/>
            <person name="Zhang W."/>
            <person name="Yang X."/>
            <person name="Jeffery I.B."/>
            <person name="Cooney J.C."/>
            <person name="Kagawa T.F."/>
            <person name="Liu W."/>
            <person name="Song Y."/>
            <person name="Salvetti E."/>
            <person name="Wrobel A."/>
            <person name="Rasinkangas P."/>
            <person name="Parkhill J."/>
            <person name="Rea M.C."/>
            <person name="O'Sullivan O."/>
            <person name="Ritari J."/>
            <person name="Douillard F.P."/>
            <person name="Paul Ross R."/>
            <person name="Yang R."/>
            <person name="Briner A.E."/>
            <person name="Felis G.E."/>
            <person name="de Vos W.M."/>
            <person name="Barrangou R."/>
            <person name="Klaenhammer T.R."/>
            <person name="Caufield P.W."/>
            <person name="Cui Y."/>
            <person name="Zhang H."/>
            <person name="O'Toole P.W."/>
        </authorList>
    </citation>
    <scope>NUCLEOTIDE SEQUENCE [LARGE SCALE GENOMIC DNA]</scope>
    <source>
        <strain evidence="5 6">DSM 24301</strain>
    </source>
</reference>
<name>A0A0R2MT26_9LACO</name>
<dbReference type="GO" id="GO:0003677">
    <property type="term" value="F:DNA binding"/>
    <property type="evidence" value="ECO:0007669"/>
    <property type="project" value="UniProtKB-KW"/>
</dbReference>
<gene>
    <name evidence="5" type="ORF">IV56_GL000716</name>
</gene>
<evidence type="ECO:0000313" key="6">
    <source>
        <dbReference type="Proteomes" id="UP000050969"/>
    </source>
</evidence>
<accession>A0A0R2MT26</accession>
<dbReference type="InterPro" id="IPR036286">
    <property type="entry name" value="LexA/Signal_pep-like_sf"/>
</dbReference>
<dbReference type="Pfam" id="PF00717">
    <property type="entry name" value="Peptidase_S24"/>
    <property type="match status" value="1"/>
</dbReference>
<keyword evidence="2 5" id="KW-0238">DNA-binding</keyword>
<dbReference type="InterPro" id="IPR001387">
    <property type="entry name" value="Cro/C1-type_HTH"/>
</dbReference>